<gene>
    <name evidence="1" type="ORF">CC80DRAFT_165115</name>
</gene>
<accession>A0A6A5TLH4</accession>
<organism evidence="1 2">
    <name type="scientific">Byssothecium circinans</name>
    <dbReference type="NCBI Taxonomy" id="147558"/>
    <lineage>
        <taxon>Eukaryota</taxon>
        <taxon>Fungi</taxon>
        <taxon>Dikarya</taxon>
        <taxon>Ascomycota</taxon>
        <taxon>Pezizomycotina</taxon>
        <taxon>Dothideomycetes</taxon>
        <taxon>Pleosporomycetidae</taxon>
        <taxon>Pleosporales</taxon>
        <taxon>Massarineae</taxon>
        <taxon>Massarinaceae</taxon>
        <taxon>Byssothecium</taxon>
    </lineage>
</organism>
<evidence type="ECO:0000313" key="2">
    <source>
        <dbReference type="Proteomes" id="UP000800035"/>
    </source>
</evidence>
<keyword evidence="2" id="KW-1185">Reference proteome</keyword>
<dbReference type="EMBL" id="ML977006">
    <property type="protein sequence ID" value="KAF1953044.1"/>
    <property type="molecule type" value="Genomic_DNA"/>
</dbReference>
<proteinExistence type="predicted"/>
<reference evidence="1" key="1">
    <citation type="journal article" date="2020" name="Stud. Mycol.">
        <title>101 Dothideomycetes genomes: a test case for predicting lifestyles and emergence of pathogens.</title>
        <authorList>
            <person name="Haridas S."/>
            <person name="Albert R."/>
            <person name="Binder M."/>
            <person name="Bloem J."/>
            <person name="Labutti K."/>
            <person name="Salamov A."/>
            <person name="Andreopoulos B."/>
            <person name="Baker S."/>
            <person name="Barry K."/>
            <person name="Bills G."/>
            <person name="Bluhm B."/>
            <person name="Cannon C."/>
            <person name="Castanera R."/>
            <person name="Culley D."/>
            <person name="Daum C."/>
            <person name="Ezra D."/>
            <person name="Gonzalez J."/>
            <person name="Henrissat B."/>
            <person name="Kuo A."/>
            <person name="Liang C."/>
            <person name="Lipzen A."/>
            <person name="Lutzoni F."/>
            <person name="Magnuson J."/>
            <person name="Mondo S."/>
            <person name="Nolan M."/>
            <person name="Ohm R."/>
            <person name="Pangilinan J."/>
            <person name="Park H.-J."/>
            <person name="Ramirez L."/>
            <person name="Alfaro M."/>
            <person name="Sun H."/>
            <person name="Tritt A."/>
            <person name="Yoshinaga Y."/>
            <person name="Zwiers L.-H."/>
            <person name="Turgeon B."/>
            <person name="Goodwin S."/>
            <person name="Spatafora J."/>
            <person name="Crous P."/>
            <person name="Grigoriev I."/>
        </authorList>
    </citation>
    <scope>NUCLEOTIDE SEQUENCE</scope>
    <source>
        <strain evidence="1">CBS 675.92</strain>
    </source>
</reference>
<protein>
    <submittedName>
        <fullName evidence="1">Uncharacterized protein</fullName>
    </submittedName>
</protein>
<evidence type="ECO:0000313" key="1">
    <source>
        <dbReference type="EMBL" id="KAF1953044.1"/>
    </source>
</evidence>
<dbReference type="Proteomes" id="UP000800035">
    <property type="component" value="Unassembled WGS sequence"/>
</dbReference>
<dbReference type="AlphaFoldDB" id="A0A6A5TLH4"/>
<sequence length="143" mass="15351">MGIGLTWRGACWAPGGDLRELLRNLERGLSGLGNIGLFCSFVPYLVSCDGGLCGLFTCMMQQPRAETYIEDKSGRCAANGEGTINNTSFPTVALENFVQLTISGYVVLRIVKKHICASFLAHANKHLDACLTLAMQIMSACSG</sequence>
<name>A0A6A5TLH4_9PLEO</name>